<dbReference type="STRING" id="112901.SAMN04488500_1503"/>
<dbReference type="AlphaFoldDB" id="A0A1W2F5V2"/>
<dbReference type="PANTHER" id="PTHR42760">
    <property type="entry name" value="SHORT-CHAIN DEHYDROGENASES/REDUCTASES FAMILY MEMBER"/>
    <property type="match status" value="1"/>
</dbReference>
<gene>
    <name evidence="3" type="ORF">SAMN04488500_1503</name>
</gene>
<dbReference type="FunFam" id="3.40.50.720:FF:000084">
    <property type="entry name" value="Short-chain dehydrogenase reductase"/>
    <property type="match status" value="1"/>
</dbReference>
<protein>
    <submittedName>
        <fullName evidence="3">Gluconate 5-dehydrogenase</fullName>
    </submittedName>
</protein>
<dbReference type="EMBL" id="FWXI01000050">
    <property type="protein sequence ID" value="SMD17309.1"/>
    <property type="molecule type" value="Genomic_DNA"/>
</dbReference>
<organism evidence="3 4">
    <name type="scientific">Sporomusa malonica</name>
    <dbReference type="NCBI Taxonomy" id="112901"/>
    <lineage>
        <taxon>Bacteria</taxon>
        <taxon>Bacillati</taxon>
        <taxon>Bacillota</taxon>
        <taxon>Negativicutes</taxon>
        <taxon>Selenomonadales</taxon>
        <taxon>Sporomusaceae</taxon>
        <taxon>Sporomusa</taxon>
    </lineage>
</organism>
<dbReference type="PRINTS" id="PR00081">
    <property type="entry name" value="GDHRDH"/>
</dbReference>
<sequence length="281" mass="29934">MMGICLVAKEGSKEKHYKLGGKDMNVKTMFDLSGKTAIVTGGSTGLGAQMAIAMAEAGANLIIAARKVDRCNEMCAMLEEHGARAIAVACDASKEADCQNLIDVAMKEFGKLDILVNNAGKAWVADSLNFPMDRWQQVINLNLTGTYQLSAMAARVMKEQGGGKIINTASIGGLRGDKPENANSIAYTASKGAVITMTKDLAVKWATYGITVNAICPGWFPTSMNDQLLEQNRKNIMPRIPLNRYGGENDLKGVIVFLASAASNYMTGQCVVVDGGQTALL</sequence>
<dbReference type="InterPro" id="IPR020904">
    <property type="entry name" value="Sc_DH/Rdtase_CS"/>
</dbReference>
<dbReference type="InterPro" id="IPR002347">
    <property type="entry name" value="SDR_fam"/>
</dbReference>
<dbReference type="PRINTS" id="PR00080">
    <property type="entry name" value="SDRFAMILY"/>
</dbReference>
<dbReference type="InterPro" id="IPR036291">
    <property type="entry name" value="NAD(P)-bd_dom_sf"/>
</dbReference>
<dbReference type="Proteomes" id="UP000192738">
    <property type="component" value="Unassembled WGS sequence"/>
</dbReference>
<dbReference type="PROSITE" id="PS00061">
    <property type="entry name" value="ADH_SHORT"/>
    <property type="match status" value="1"/>
</dbReference>
<reference evidence="3 4" key="1">
    <citation type="submission" date="2017-04" db="EMBL/GenBank/DDBJ databases">
        <authorList>
            <person name="Afonso C.L."/>
            <person name="Miller P.J."/>
            <person name="Scott M.A."/>
            <person name="Spackman E."/>
            <person name="Goraichik I."/>
            <person name="Dimitrov K.M."/>
            <person name="Suarez D.L."/>
            <person name="Swayne D.E."/>
        </authorList>
    </citation>
    <scope>NUCLEOTIDE SEQUENCE [LARGE SCALE GENOMIC DNA]</scope>
    <source>
        <strain evidence="3 4">DSM 5090</strain>
    </source>
</reference>
<evidence type="ECO:0000313" key="3">
    <source>
        <dbReference type="EMBL" id="SMD17309.1"/>
    </source>
</evidence>
<keyword evidence="4" id="KW-1185">Reference proteome</keyword>
<dbReference type="GO" id="GO:0016616">
    <property type="term" value="F:oxidoreductase activity, acting on the CH-OH group of donors, NAD or NADP as acceptor"/>
    <property type="evidence" value="ECO:0007669"/>
    <property type="project" value="TreeGrafter"/>
</dbReference>
<dbReference type="GO" id="GO:0008206">
    <property type="term" value="P:bile acid metabolic process"/>
    <property type="evidence" value="ECO:0007669"/>
    <property type="project" value="UniProtKB-ARBA"/>
</dbReference>
<dbReference type="Gene3D" id="3.40.50.720">
    <property type="entry name" value="NAD(P)-binding Rossmann-like Domain"/>
    <property type="match status" value="1"/>
</dbReference>
<dbReference type="NCBIfam" id="NF006070">
    <property type="entry name" value="PRK08213.1"/>
    <property type="match status" value="1"/>
</dbReference>
<evidence type="ECO:0000313" key="4">
    <source>
        <dbReference type="Proteomes" id="UP000192738"/>
    </source>
</evidence>
<keyword evidence="2" id="KW-0560">Oxidoreductase</keyword>
<accession>A0A1W2F5V2</accession>
<comment type="similarity">
    <text evidence="1">Belongs to the short-chain dehydrogenases/reductases (SDR) family.</text>
</comment>
<evidence type="ECO:0000256" key="1">
    <source>
        <dbReference type="ARBA" id="ARBA00006484"/>
    </source>
</evidence>
<evidence type="ECO:0000256" key="2">
    <source>
        <dbReference type="ARBA" id="ARBA00023002"/>
    </source>
</evidence>
<name>A0A1W2F5V2_9FIRM</name>
<dbReference type="Pfam" id="PF13561">
    <property type="entry name" value="adh_short_C2"/>
    <property type="match status" value="1"/>
</dbReference>
<dbReference type="NCBIfam" id="NF005559">
    <property type="entry name" value="PRK07231.1"/>
    <property type="match status" value="1"/>
</dbReference>
<dbReference type="SUPFAM" id="SSF51735">
    <property type="entry name" value="NAD(P)-binding Rossmann-fold domains"/>
    <property type="match status" value="1"/>
</dbReference>
<proteinExistence type="inferred from homology"/>